<evidence type="ECO:0000313" key="5">
    <source>
        <dbReference type="EMBL" id="GAU46044.1"/>
    </source>
</evidence>
<dbReference type="InterPro" id="IPR012677">
    <property type="entry name" value="Nucleotide-bd_a/b_plait_sf"/>
</dbReference>
<feature type="domain" description="RRM" evidence="4">
    <location>
        <begin position="4"/>
        <end position="80"/>
    </location>
</feature>
<dbReference type="SMART" id="SM00360">
    <property type="entry name" value="RRM"/>
    <property type="match status" value="3"/>
</dbReference>
<dbReference type="EMBL" id="DF974172">
    <property type="protein sequence ID" value="GAU46044.1"/>
    <property type="molecule type" value="Genomic_DNA"/>
</dbReference>
<dbReference type="Proteomes" id="UP000242715">
    <property type="component" value="Unassembled WGS sequence"/>
</dbReference>
<dbReference type="OrthoDB" id="1875751at2759"/>
<gene>
    <name evidence="5" type="ORF">TSUD_191150</name>
</gene>
<dbReference type="AlphaFoldDB" id="A0A2Z6NNW5"/>
<dbReference type="SUPFAM" id="SSF54928">
    <property type="entry name" value="RNA-binding domain, RBD"/>
    <property type="match status" value="2"/>
</dbReference>
<keyword evidence="1" id="KW-0677">Repeat</keyword>
<proteinExistence type="predicted"/>
<sequence>MEQRKLVVLGIPWDVDTDGLKEYMSKFGELEDCIVMKERSTGRSRGFGYVTFASLDDAKNVLSSEHNLGNRTLEVKVATPKEEMRAPVKKVTRIFVARIAPSVTEETFRSHFEKYGEITDLYMPKEDDFKPIGRTRTSQQGGYGAYNPYSSAPTRYAALGAPTMYDHPGSIYGRSEPVRGMSKKIFVGRLPPEATTEDLRLYFGRFGHILDAYIPRDVKRSGHRGFGFVTFADEGVADRVSRRSHEICGHQVAIDSAAPLDEAGPSGNTMLNSMDTFRGYGGPVRPYFDQSPVRPPYGRVYDNLDFDDWSYGVASRRPSRADWRYRPY</sequence>
<keyword evidence="2 3" id="KW-0694">RNA-binding</keyword>
<protein>
    <recommendedName>
        <fullName evidence="4">RRM domain-containing protein</fullName>
    </recommendedName>
</protein>
<dbReference type="PANTHER" id="PTHR48032">
    <property type="entry name" value="RNA-BINDING PROTEIN MUSASHI HOMOLOG RBP6"/>
    <property type="match status" value="1"/>
</dbReference>
<keyword evidence="6" id="KW-1185">Reference proteome</keyword>
<evidence type="ECO:0000256" key="3">
    <source>
        <dbReference type="PROSITE-ProRule" id="PRU00176"/>
    </source>
</evidence>
<evidence type="ECO:0000256" key="1">
    <source>
        <dbReference type="ARBA" id="ARBA00022737"/>
    </source>
</evidence>
<dbReference type="InterPro" id="IPR035979">
    <property type="entry name" value="RBD_domain_sf"/>
</dbReference>
<name>A0A2Z6NNW5_TRISU</name>
<dbReference type="GO" id="GO:0003729">
    <property type="term" value="F:mRNA binding"/>
    <property type="evidence" value="ECO:0007669"/>
    <property type="project" value="TreeGrafter"/>
</dbReference>
<organism evidence="5 6">
    <name type="scientific">Trifolium subterraneum</name>
    <name type="common">Subterranean clover</name>
    <dbReference type="NCBI Taxonomy" id="3900"/>
    <lineage>
        <taxon>Eukaryota</taxon>
        <taxon>Viridiplantae</taxon>
        <taxon>Streptophyta</taxon>
        <taxon>Embryophyta</taxon>
        <taxon>Tracheophyta</taxon>
        <taxon>Spermatophyta</taxon>
        <taxon>Magnoliopsida</taxon>
        <taxon>eudicotyledons</taxon>
        <taxon>Gunneridae</taxon>
        <taxon>Pentapetalae</taxon>
        <taxon>rosids</taxon>
        <taxon>fabids</taxon>
        <taxon>Fabales</taxon>
        <taxon>Fabaceae</taxon>
        <taxon>Papilionoideae</taxon>
        <taxon>50 kb inversion clade</taxon>
        <taxon>NPAAA clade</taxon>
        <taxon>Hologalegina</taxon>
        <taxon>IRL clade</taxon>
        <taxon>Trifolieae</taxon>
        <taxon>Trifolium</taxon>
    </lineage>
</organism>
<accession>A0A2Z6NNW5</accession>
<dbReference type="Pfam" id="PF00076">
    <property type="entry name" value="RRM_1"/>
    <property type="match status" value="3"/>
</dbReference>
<dbReference type="PROSITE" id="PS50102">
    <property type="entry name" value="RRM"/>
    <property type="match status" value="3"/>
</dbReference>
<evidence type="ECO:0000313" key="6">
    <source>
        <dbReference type="Proteomes" id="UP000242715"/>
    </source>
</evidence>
<dbReference type="FunFam" id="3.30.70.330:FF:000364">
    <property type="entry name" value="heterogeneous nuclear ribonucleoprotein 1"/>
    <property type="match status" value="1"/>
</dbReference>
<dbReference type="Gene3D" id="3.30.70.330">
    <property type="match status" value="3"/>
</dbReference>
<feature type="domain" description="RRM" evidence="4">
    <location>
        <begin position="183"/>
        <end position="259"/>
    </location>
</feature>
<reference evidence="6" key="1">
    <citation type="journal article" date="2017" name="Front. Plant Sci.">
        <title>Climate Clever Clovers: New Paradigm to Reduce the Environmental Footprint of Ruminants by Breeding Low Methanogenic Forages Utilizing Haplotype Variation.</title>
        <authorList>
            <person name="Kaur P."/>
            <person name="Appels R."/>
            <person name="Bayer P.E."/>
            <person name="Keeble-Gagnere G."/>
            <person name="Wang J."/>
            <person name="Hirakawa H."/>
            <person name="Shirasawa K."/>
            <person name="Vercoe P."/>
            <person name="Stefanova K."/>
            <person name="Durmic Z."/>
            <person name="Nichols P."/>
            <person name="Revell C."/>
            <person name="Isobe S.N."/>
            <person name="Edwards D."/>
            <person name="Erskine W."/>
        </authorList>
    </citation>
    <scope>NUCLEOTIDE SEQUENCE [LARGE SCALE GENOMIC DNA]</scope>
    <source>
        <strain evidence="6">cv. Daliak</strain>
    </source>
</reference>
<dbReference type="PANTHER" id="PTHR48032:SF6">
    <property type="entry name" value="RNA-BINDING (RRM_RBD_RNP MOTIFS) FAMILY PROTEIN"/>
    <property type="match status" value="1"/>
</dbReference>
<evidence type="ECO:0000256" key="2">
    <source>
        <dbReference type="ARBA" id="ARBA00022884"/>
    </source>
</evidence>
<evidence type="ECO:0000259" key="4">
    <source>
        <dbReference type="PROSITE" id="PS50102"/>
    </source>
</evidence>
<dbReference type="InterPro" id="IPR000504">
    <property type="entry name" value="RRM_dom"/>
</dbReference>
<feature type="domain" description="RRM" evidence="4">
    <location>
        <begin position="92"/>
        <end position="144"/>
    </location>
</feature>
<dbReference type="GO" id="GO:0006417">
    <property type="term" value="P:regulation of translation"/>
    <property type="evidence" value="ECO:0007669"/>
    <property type="project" value="TreeGrafter"/>
</dbReference>